<proteinExistence type="predicted"/>
<evidence type="ECO:0000313" key="2">
    <source>
        <dbReference type="Proteomes" id="UP000821865"/>
    </source>
</evidence>
<accession>A0ACB8D027</accession>
<evidence type="ECO:0000313" key="1">
    <source>
        <dbReference type="EMBL" id="KAH7954878.1"/>
    </source>
</evidence>
<protein>
    <submittedName>
        <fullName evidence="1">Uncharacterized protein</fullName>
    </submittedName>
</protein>
<name>A0ACB8D027_DERSI</name>
<keyword evidence="2" id="KW-1185">Reference proteome</keyword>
<gene>
    <name evidence="1" type="ORF">HPB49_022507</name>
</gene>
<sequence>MSAAEIPALAGAGGQSGDVAGEAGGGEPCEPQAGGKETGAAATGGGPQPRTPMPDWPSPAAAPLGAGCCVLPRRRCRGCERGRANDLGVAAGSGERAAGAVAAFQAHGEATGFLLPYSPAVSGVLASLSWSVEELGQLVSNLAQCLPANDLVKYTTMVEKVDWEKVRFGSYTAVQCKEKWAQLMQKLRRYRTLTDLVGDAREWLKRPWLPGNGTARRQRHPGLPKKPLTPYFRFFLEKREKYSRENPELSMTELAKLISNKFQELPEKKKQKYKESFERDNDVYKVELKKFKKENPDAFPEPAGKQPPAWCSRPATQCAREAADAHPALDKKEAQEEIRKQWAELSDGKRIKWIRRALQDQHRYELEVAEYSQAYPGFKAAAVKPILSKAEQEFKDKCDGKPERPPNSGYSLFSRIMLRQLKNVPAKEKMAEISQLWKNLSQPERDSYNKQATKANAKYKEKYAAYLSNLPEEERQKVEADSAPHKSVASAGGGAAAKGNSKGSNLTASGKGIRATPGDENQPPAGERPKPKKPLSAMFFFQQEKLAAMKERCPQMSHQEVMRALAREFSELPERKKEKYKKMATEAKEKAIEETNGHKVKEEKVHQVPTVPNLNRRNRLFKGEPKKPPQSGYGVFSTEMLSQLVDVDPKNRMAEIAKRWNAMPDSDKERYKRAVQDLQRKYNKELARFLEGLSPEDRLEYEARRARMKAKRKGGAIKAAATRKEKRRKAAAAADDAKVKEEDASTEESSSEESSDEDEDDDEEEEEEEGEEEEGTEEKAGKSDDEDSDSSSEEEEEEEESESGSSDSSSSDESDEPSAPTLPPVVPKQQALPSKKQQTPVIKKEEAPSLATAPVVAKTEPNTNHEEDDEEDSSESDSDSSSDSSDDDDDSESGSDSKD</sequence>
<dbReference type="Proteomes" id="UP000821865">
    <property type="component" value="Chromosome 4"/>
</dbReference>
<organism evidence="1 2">
    <name type="scientific">Dermacentor silvarum</name>
    <name type="common">Tick</name>
    <dbReference type="NCBI Taxonomy" id="543639"/>
    <lineage>
        <taxon>Eukaryota</taxon>
        <taxon>Metazoa</taxon>
        <taxon>Ecdysozoa</taxon>
        <taxon>Arthropoda</taxon>
        <taxon>Chelicerata</taxon>
        <taxon>Arachnida</taxon>
        <taxon>Acari</taxon>
        <taxon>Parasitiformes</taxon>
        <taxon>Ixodida</taxon>
        <taxon>Ixodoidea</taxon>
        <taxon>Ixodidae</taxon>
        <taxon>Rhipicephalinae</taxon>
        <taxon>Dermacentor</taxon>
    </lineage>
</organism>
<comment type="caution">
    <text evidence="1">The sequence shown here is derived from an EMBL/GenBank/DDBJ whole genome shotgun (WGS) entry which is preliminary data.</text>
</comment>
<reference evidence="1" key="1">
    <citation type="submission" date="2020-05" db="EMBL/GenBank/DDBJ databases">
        <title>Large-scale comparative analyses of tick genomes elucidate their genetic diversity and vector capacities.</title>
        <authorList>
            <person name="Jia N."/>
            <person name="Wang J."/>
            <person name="Shi W."/>
            <person name="Du L."/>
            <person name="Sun Y."/>
            <person name="Zhan W."/>
            <person name="Jiang J."/>
            <person name="Wang Q."/>
            <person name="Zhang B."/>
            <person name="Ji P."/>
            <person name="Sakyi L.B."/>
            <person name="Cui X."/>
            <person name="Yuan T."/>
            <person name="Jiang B."/>
            <person name="Yang W."/>
            <person name="Lam T.T.-Y."/>
            <person name="Chang Q."/>
            <person name="Ding S."/>
            <person name="Wang X."/>
            <person name="Zhu J."/>
            <person name="Ruan X."/>
            <person name="Zhao L."/>
            <person name="Wei J."/>
            <person name="Que T."/>
            <person name="Du C."/>
            <person name="Cheng J."/>
            <person name="Dai P."/>
            <person name="Han X."/>
            <person name="Huang E."/>
            <person name="Gao Y."/>
            <person name="Liu J."/>
            <person name="Shao H."/>
            <person name="Ye R."/>
            <person name="Li L."/>
            <person name="Wei W."/>
            <person name="Wang X."/>
            <person name="Wang C."/>
            <person name="Yang T."/>
            <person name="Huo Q."/>
            <person name="Li W."/>
            <person name="Guo W."/>
            <person name="Chen H."/>
            <person name="Zhou L."/>
            <person name="Ni X."/>
            <person name="Tian J."/>
            <person name="Zhou Y."/>
            <person name="Sheng Y."/>
            <person name="Liu T."/>
            <person name="Pan Y."/>
            <person name="Xia L."/>
            <person name="Li J."/>
            <person name="Zhao F."/>
            <person name="Cao W."/>
        </authorList>
    </citation>
    <scope>NUCLEOTIDE SEQUENCE</scope>
    <source>
        <strain evidence="1">Dsil-2018</strain>
    </source>
</reference>
<dbReference type="EMBL" id="CM023473">
    <property type="protein sequence ID" value="KAH7954878.1"/>
    <property type="molecule type" value="Genomic_DNA"/>
</dbReference>